<gene>
    <name evidence="3" type="ORF">ASIM_LOCUS18562</name>
</gene>
<evidence type="ECO:0000313" key="3">
    <source>
        <dbReference type="EMBL" id="VDK65307.1"/>
    </source>
</evidence>
<dbReference type="InterPro" id="IPR010286">
    <property type="entry name" value="METTL16/RlmF"/>
</dbReference>
<dbReference type="EMBL" id="UYRR01035705">
    <property type="protein sequence ID" value="VDK65307.1"/>
    <property type="molecule type" value="Genomic_DNA"/>
</dbReference>
<dbReference type="Proteomes" id="UP000267096">
    <property type="component" value="Unassembled WGS sequence"/>
</dbReference>
<dbReference type="Gene3D" id="3.40.50.150">
    <property type="entry name" value="Vaccinia Virus protein VP39"/>
    <property type="match status" value="1"/>
</dbReference>
<dbReference type="Pfam" id="PF05971">
    <property type="entry name" value="Methyltransf_10"/>
    <property type="match status" value="1"/>
</dbReference>
<dbReference type="InterPro" id="IPR029063">
    <property type="entry name" value="SAM-dependent_MTases_sf"/>
</dbReference>
<evidence type="ECO:0008006" key="5">
    <source>
        <dbReference type="Google" id="ProtNLM"/>
    </source>
</evidence>
<keyword evidence="1" id="KW-0489">Methyltransferase</keyword>
<dbReference type="GO" id="GO:0005634">
    <property type="term" value="C:nucleus"/>
    <property type="evidence" value="ECO:0007669"/>
    <property type="project" value="TreeGrafter"/>
</dbReference>
<protein>
    <recommendedName>
        <fullName evidence="5">U6 small nuclear RNA (adenine-(43)-N(6))-methyltransferase</fullName>
    </recommendedName>
</protein>
<reference evidence="3 4" key="1">
    <citation type="submission" date="2018-11" db="EMBL/GenBank/DDBJ databases">
        <authorList>
            <consortium name="Pathogen Informatics"/>
        </authorList>
    </citation>
    <scope>NUCLEOTIDE SEQUENCE [LARGE SCALE GENOMIC DNA]</scope>
</reference>
<keyword evidence="4" id="KW-1185">Reference proteome</keyword>
<organism evidence="3 4">
    <name type="scientific">Anisakis simplex</name>
    <name type="common">Herring worm</name>
    <dbReference type="NCBI Taxonomy" id="6269"/>
    <lineage>
        <taxon>Eukaryota</taxon>
        <taxon>Metazoa</taxon>
        <taxon>Ecdysozoa</taxon>
        <taxon>Nematoda</taxon>
        <taxon>Chromadorea</taxon>
        <taxon>Rhabditida</taxon>
        <taxon>Spirurina</taxon>
        <taxon>Ascaridomorpha</taxon>
        <taxon>Ascaridoidea</taxon>
        <taxon>Anisakidae</taxon>
        <taxon>Anisakis</taxon>
        <taxon>Anisakis simplex complex</taxon>
    </lineage>
</organism>
<dbReference type="PANTHER" id="PTHR13393:SF0">
    <property type="entry name" value="RNA N6-ADENOSINE-METHYLTRANSFERASE METTL16"/>
    <property type="match status" value="1"/>
</dbReference>
<keyword evidence="2" id="KW-0808">Transferase</keyword>
<dbReference type="GO" id="GO:0008168">
    <property type="term" value="F:methyltransferase activity"/>
    <property type="evidence" value="ECO:0007669"/>
    <property type="project" value="UniProtKB-KW"/>
</dbReference>
<dbReference type="GO" id="GO:0070475">
    <property type="term" value="P:rRNA base methylation"/>
    <property type="evidence" value="ECO:0007669"/>
    <property type="project" value="TreeGrafter"/>
</dbReference>
<evidence type="ECO:0000256" key="2">
    <source>
        <dbReference type="ARBA" id="ARBA00022679"/>
    </source>
</evidence>
<evidence type="ECO:0000313" key="4">
    <source>
        <dbReference type="Proteomes" id="UP000267096"/>
    </source>
</evidence>
<dbReference type="AlphaFoldDB" id="A0A3P6S049"/>
<dbReference type="PANTHER" id="PTHR13393">
    <property type="entry name" value="SAM-DEPENDENT METHYLTRANSFERASE"/>
    <property type="match status" value="1"/>
</dbReference>
<accession>A0A3P6S049</accession>
<evidence type="ECO:0000256" key="1">
    <source>
        <dbReference type="ARBA" id="ARBA00022603"/>
    </source>
</evidence>
<sequence>MEFTFCMCNPPFYGEDEAETVLMSVFVMFRSFVCSHKNQEIKFKKFVQLDESNKAMENKCYEVTKRSAPHSATIGRRNELSVTGGEVGFVGRLIEDSFVLQNSVKFYTSMIGKKASLNELTRKLKEYGNVHYAVSTLSQGRTQRWVLTWSFDANLKLSMNSTECSPLTVPLPASVPLCCPDECYSTMKRLLNFLEIKFEENEKSELICEAKHDTWSNQRQKRRLNDRLMSSLTSHKSNEEPLRKKKRFSERIQSDNCGVNASQDIGVMVNLGVGNGCDSLSNDGNFNFIASECHSSCQTDVAIQVYLPSSSLPLSSSSSVTSMRSVCDQSLVRFRLTANIFEKRVELRWIDGSRHRLYQISQYIKNQVSHFIDDQ</sequence>
<dbReference type="OrthoDB" id="514248at2759"/>
<name>A0A3P6S049_ANISI</name>
<proteinExistence type="predicted"/>